<dbReference type="STRING" id="61595.SAMN05421644_10394"/>
<dbReference type="EMBL" id="FNOW01000003">
    <property type="protein sequence ID" value="SDX43361.1"/>
    <property type="molecule type" value="Genomic_DNA"/>
</dbReference>
<evidence type="ECO:0000313" key="3">
    <source>
        <dbReference type="Proteomes" id="UP000198672"/>
    </source>
</evidence>
<accession>A0A1H3BNV2</accession>
<feature type="signal peptide" evidence="1">
    <location>
        <begin position="1"/>
        <end position="31"/>
    </location>
</feature>
<name>A0A1H3BNV2_ALLWA</name>
<sequence>MPTCYHFAKSLSFKPSWLLLAGLLPAFSSWGAETAPQQPTFPALYFSGFATFAGTYNDNDAAGVVTSFAQKRPANKGFSTKLDSVLGGQIDWWLTPTTSVTLQGVARVGNEMEPELRLGYLRQQLGDALSVRLGRIRTPVYFDSDVTEIGYAYLLARPALPIYGLLNSFSWLDGGDVQWRHPFGNTVMLVQGYGGRVDYAVYAPGTTPKTITNGEFTDVVGLAVSAILPRVTFRLSYTEVGDMHLNSPELNVLNAGLTQLAGGVRLLAHNPLLPLPNALGLQQQAAQIEDLINPYDGAAIYTSLGFDAYLGAWRLMGEWVMVDPKSAMLARHDGFQLTAGRSFGQWTPYVSYAQFERKTANLNTQALTATGLHPLLDAGLAQAQAELDRLAHASDASTESLSVGVRWDFRHNMALKVQYDHFRTPDASTRGILAVETVPFRNEVNVLTVGLDVVF</sequence>
<dbReference type="Gene3D" id="2.40.160.10">
    <property type="entry name" value="Porin"/>
    <property type="match status" value="1"/>
</dbReference>
<organism evidence="2 3">
    <name type="scientific">Allochromatium warmingii</name>
    <name type="common">Chromatium warmingii</name>
    <dbReference type="NCBI Taxonomy" id="61595"/>
    <lineage>
        <taxon>Bacteria</taxon>
        <taxon>Pseudomonadati</taxon>
        <taxon>Pseudomonadota</taxon>
        <taxon>Gammaproteobacteria</taxon>
        <taxon>Chromatiales</taxon>
        <taxon>Chromatiaceae</taxon>
        <taxon>Allochromatium</taxon>
    </lineage>
</organism>
<dbReference type="AlphaFoldDB" id="A0A1H3BNV2"/>
<dbReference type="RefSeq" id="WP_091331865.1">
    <property type="nucleotide sequence ID" value="NZ_FNOW01000003.1"/>
</dbReference>
<reference evidence="3" key="1">
    <citation type="submission" date="2016-10" db="EMBL/GenBank/DDBJ databases">
        <authorList>
            <person name="Varghese N."/>
            <person name="Submissions S."/>
        </authorList>
    </citation>
    <scope>NUCLEOTIDE SEQUENCE [LARGE SCALE GENOMIC DNA]</scope>
    <source>
        <strain evidence="3">DSM 173</strain>
    </source>
</reference>
<dbReference type="InterPro" id="IPR023614">
    <property type="entry name" value="Porin_dom_sf"/>
</dbReference>
<keyword evidence="1" id="KW-0732">Signal</keyword>
<feature type="chain" id="PRO_5011719441" description="Porin" evidence="1">
    <location>
        <begin position="32"/>
        <end position="455"/>
    </location>
</feature>
<evidence type="ECO:0000256" key="1">
    <source>
        <dbReference type="SAM" id="SignalP"/>
    </source>
</evidence>
<proteinExistence type="predicted"/>
<dbReference type="SUPFAM" id="SSF56935">
    <property type="entry name" value="Porins"/>
    <property type="match status" value="1"/>
</dbReference>
<evidence type="ECO:0008006" key="4">
    <source>
        <dbReference type="Google" id="ProtNLM"/>
    </source>
</evidence>
<evidence type="ECO:0000313" key="2">
    <source>
        <dbReference type="EMBL" id="SDX43361.1"/>
    </source>
</evidence>
<protein>
    <recommendedName>
        <fullName evidence="4">Porin</fullName>
    </recommendedName>
</protein>
<dbReference type="OrthoDB" id="197869at2"/>
<dbReference type="Proteomes" id="UP000198672">
    <property type="component" value="Unassembled WGS sequence"/>
</dbReference>
<gene>
    <name evidence="2" type="ORF">SAMN05421644_10394</name>
</gene>
<keyword evidence="3" id="KW-1185">Reference proteome</keyword>